<name>A0ABQ6VF42_9CORY</name>
<comment type="caution">
    <text evidence="1">The sequence shown here is derived from an EMBL/GenBank/DDBJ whole genome shotgun (WGS) entry which is preliminary data.</text>
</comment>
<keyword evidence="2" id="KW-1185">Reference proteome</keyword>
<dbReference type="RefSeq" id="WP_151843845.1">
    <property type="nucleotide sequence ID" value="NZ_WBZJ01000001.1"/>
</dbReference>
<dbReference type="EMBL" id="WBZJ01000001">
    <property type="protein sequence ID" value="KAB3523027.1"/>
    <property type="molecule type" value="Genomic_DNA"/>
</dbReference>
<dbReference type="Proteomes" id="UP000436181">
    <property type="component" value="Unassembled WGS sequence"/>
</dbReference>
<evidence type="ECO:0000313" key="1">
    <source>
        <dbReference type="EMBL" id="KAB3523027.1"/>
    </source>
</evidence>
<organism evidence="1 2">
    <name type="scientific">Corynebacterium zhongnanshanii</name>
    <dbReference type="NCBI Taxonomy" id="2768834"/>
    <lineage>
        <taxon>Bacteria</taxon>
        <taxon>Bacillati</taxon>
        <taxon>Actinomycetota</taxon>
        <taxon>Actinomycetes</taxon>
        <taxon>Mycobacteriales</taxon>
        <taxon>Corynebacteriaceae</taxon>
        <taxon>Corynebacterium</taxon>
    </lineage>
</organism>
<reference evidence="1 2" key="1">
    <citation type="submission" date="2019-10" db="EMBL/GenBank/DDBJ databases">
        <title>Corynebacterium sp novel species isolated from the respiratory tract of Marmot.</title>
        <authorList>
            <person name="Zhang G."/>
        </authorList>
    </citation>
    <scope>NUCLEOTIDE SEQUENCE [LARGE SCALE GENOMIC DNA]</scope>
    <source>
        <strain evidence="1 2">336</strain>
    </source>
</reference>
<sequence>MSSDISQILQGQGSSQPGVIIDSWAYAQKVLLQGKPIPYDDPTALANHAQQAQRLLNSAVTILPLNAVRTWSMNNVDELKEAMGEKSRPGYAARVAATNEELRSRLDAIVSAFTTIVGGPILLQVSCPKALAYEADAIVGGGNEFDDDDAERVSMYLSDNLRSFAATGISGIIMDERKHSTTEEAYQPVINVAAHYDWVMGYRRGDSLDFPGIDVHLPVIESEVWVTDQPLPQDAPLALTIIPAEAVPETVLSKLKEFRA</sequence>
<protein>
    <submittedName>
        <fullName evidence="1">Uncharacterized protein</fullName>
    </submittedName>
</protein>
<accession>A0ABQ6VF42</accession>
<proteinExistence type="predicted"/>
<evidence type="ECO:0000313" key="2">
    <source>
        <dbReference type="Proteomes" id="UP000436181"/>
    </source>
</evidence>
<gene>
    <name evidence="1" type="ORF">F8377_02370</name>
</gene>